<feature type="domain" description="HTH cro/C1-type" evidence="2">
    <location>
        <begin position="10"/>
        <end position="61"/>
    </location>
</feature>
<evidence type="ECO:0000313" key="3">
    <source>
        <dbReference type="EMBL" id="VYU49329.1"/>
    </source>
</evidence>
<dbReference type="PANTHER" id="PTHR46558">
    <property type="entry name" value="TRACRIPTIONAL REGULATORY PROTEIN-RELATED-RELATED"/>
    <property type="match status" value="1"/>
</dbReference>
<dbReference type="EMBL" id="CACRTO010000034">
    <property type="protein sequence ID" value="VYU49329.1"/>
    <property type="molecule type" value="Genomic_DNA"/>
</dbReference>
<dbReference type="InterPro" id="IPR001387">
    <property type="entry name" value="Cro/C1-type_HTH"/>
</dbReference>
<gene>
    <name evidence="3" type="primary">immR_1</name>
    <name evidence="3" type="ORF">CTLFYP3_00032</name>
</gene>
<evidence type="ECO:0000259" key="2">
    <source>
        <dbReference type="PROSITE" id="PS50943"/>
    </source>
</evidence>
<dbReference type="AlphaFoldDB" id="A0A6N3FBN7"/>
<accession>A0A6N3FBN7</accession>
<dbReference type="SMART" id="SM00530">
    <property type="entry name" value="HTH_XRE"/>
    <property type="match status" value="1"/>
</dbReference>
<proteinExistence type="predicted"/>
<keyword evidence="1" id="KW-0238">DNA-binding</keyword>
<organism evidence="3">
    <name type="scientific">Clostridium tertium</name>
    <dbReference type="NCBI Taxonomy" id="1559"/>
    <lineage>
        <taxon>Bacteria</taxon>
        <taxon>Bacillati</taxon>
        <taxon>Bacillota</taxon>
        <taxon>Clostridia</taxon>
        <taxon>Eubacteriales</taxon>
        <taxon>Clostridiaceae</taxon>
        <taxon>Clostridium</taxon>
    </lineage>
</organism>
<dbReference type="InterPro" id="IPR010982">
    <property type="entry name" value="Lambda_DNA-bd_dom_sf"/>
</dbReference>
<name>A0A6N3FBN7_9CLOT</name>
<sequence length="154" mass="18200">MNLGNSLFHARKKSGLSQEDVAEKLGVSRQTVSKWETDETVPDIRQSKKMAVLYNMSLDELIDFDIDIKEIQETIDKTSEKTEEKIDWTNAWGKKYPILLKYQNTVNIPIYARKLNEMLDEIKKEYKFNEQDAMLILKDILYNVWKNRKIKSNH</sequence>
<reference evidence="3" key="1">
    <citation type="submission" date="2019-11" db="EMBL/GenBank/DDBJ databases">
        <authorList>
            <person name="Feng L."/>
        </authorList>
    </citation>
    <scope>NUCLEOTIDE SEQUENCE</scope>
    <source>
        <strain evidence="3">CTertiumLFYP3</strain>
    </source>
</reference>
<dbReference type="PANTHER" id="PTHR46558:SF13">
    <property type="entry name" value="HTH-TYPE TRANSCRIPTIONAL REGULATOR IMMR"/>
    <property type="match status" value="1"/>
</dbReference>
<protein>
    <submittedName>
        <fullName evidence="3">HTH-type transcriptional regulator ImmR</fullName>
    </submittedName>
</protein>
<dbReference type="PROSITE" id="PS50943">
    <property type="entry name" value="HTH_CROC1"/>
    <property type="match status" value="1"/>
</dbReference>
<dbReference type="SUPFAM" id="SSF47413">
    <property type="entry name" value="lambda repressor-like DNA-binding domains"/>
    <property type="match status" value="1"/>
</dbReference>
<dbReference type="Gene3D" id="1.10.260.40">
    <property type="entry name" value="lambda repressor-like DNA-binding domains"/>
    <property type="match status" value="1"/>
</dbReference>
<dbReference type="RefSeq" id="WP_156627062.1">
    <property type="nucleotide sequence ID" value="NZ_CACRTO010000034.1"/>
</dbReference>
<dbReference type="Pfam" id="PF01381">
    <property type="entry name" value="HTH_3"/>
    <property type="match status" value="1"/>
</dbReference>
<dbReference type="CDD" id="cd00093">
    <property type="entry name" value="HTH_XRE"/>
    <property type="match status" value="1"/>
</dbReference>
<evidence type="ECO:0000256" key="1">
    <source>
        <dbReference type="ARBA" id="ARBA00023125"/>
    </source>
</evidence>
<dbReference type="GO" id="GO:0003677">
    <property type="term" value="F:DNA binding"/>
    <property type="evidence" value="ECO:0007669"/>
    <property type="project" value="UniProtKB-KW"/>
</dbReference>